<sequence length="325" mass="36789">MLSLPKKNTTIEIIFEDDNCIMYGLPEESDGCKLKGKVLLTSSKGLKIKNFNFAFIGKTSITCCPFISSTRPECNESHTVCKRECSFPSPPRIPPGIHEFKFEVDLPGHLPSSFKGTRGKIEYWCYVVIERPLFHADISIKKSVTIQRSLLPNDIVTSPITLQDRLSTFTDGILDEKVQYHINAPIMAYREGGDYHRRLSFSDAPSQIIHNSNSNSNFHRFSHNDVNFHQSRSMPGSFVNHQILNSIPHNCAESVPNNSITKKTFAHKEQLSLEIPLIVTTKSRSNNPSNFQDNERSPPYTMVEDPPAYMYAALVPPPPRYNRDS</sequence>
<reference evidence="3 4" key="1">
    <citation type="submission" date="2021-06" db="EMBL/GenBank/DDBJ databases">
        <authorList>
            <person name="Kallberg Y."/>
            <person name="Tangrot J."/>
            <person name="Rosling A."/>
        </authorList>
    </citation>
    <scope>NUCLEOTIDE SEQUENCE [LARGE SCALE GENOMIC DNA]</scope>
    <source>
        <strain evidence="3 4">120-4 pot B 10/14</strain>
    </source>
</reference>
<dbReference type="EMBL" id="CAJVQB010003275">
    <property type="protein sequence ID" value="CAG8603216.1"/>
    <property type="molecule type" value="Genomic_DNA"/>
</dbReference>
<dbReference type="InterPro" id="IPR011021">
    <property type="entry name" value="Arrestin-like_N"/>
</dbReference>
<keyword evidence="4" id="KW-1185">Reference proteome</keyword>
<feature type="compositionally biased region" description="Polar residues" evidence="1">
    <location>
        <begin position="283"/>
        <end position="292"/>
    </location>
</feature>
<evidence type="ECO:0000256" key="1">
    <source>
        <dbReference type="SAM" id="MobiDB-lite"/>
    </source>
</evidence>
<protein>
    <submittedName>
        <fullName evidence="3">10210_t:CDS:1</fullName>
    </submittedName>
</protein>
<dbReference type="Pfam" id="PF00339">
    <property type="entry name" value="Arrestin_N"/>
    <property type="match status" value="1"/>
</dbReference>
<dbReference type="InterPro" id="IPR014756">
    <property type="entry name" value="Ig_E-set"/>
</dbReference>
<proteinExistence type="predicted"/>
<feature type="region of interest" description="Disordered" evidence="1">
    <location>
        <begin position="283"/>
        <end position="303"/>
    </location>
</feature>
<comment type="caution">
    <text evidence="3">The sequence shown here is derived from an EMBL/GenBank/DDBJ whole genome shotgun (WGS) entry which is preliminary data.</text>
</comment>
<evidence type="ECO:0000313" key="4">
    <source>
        <dbReference type="Proteomes" id="UP000789901"/>
    </source>
</evidence>
<dbReference type="PANTHER" id="PTHR11188">
    <property type="entry name" value="ARRESTIN DOMAIN CONTAINING PROTEIN"/>
    <property type="match status" value="1"/>
</dbReference>
<dbReference type="InterPro" id="IPR014752">
    <property type="entry name" value="Arrestin-like_C"/>
</dbReference>
<dbReference type="PANTHER" id="PTHR11188:SF17">
    <property type="entry name" value="FI21816P1"/>
    <property type="match status" value="1"/>
</dbReference>
<accession>A0ABN7UI72</accession>
<name>A0ABN7UI72_GIGMA</name>
<dbReference type="Gene3D" id="2.60.40.640">
    <property type="match status" value="1"/>
</dbReference>
<evidence type="ECO:0000313" key="3">
    <source>
        <dbReference type="EMBL" id="CAG8603216.1"/>
    </source>
</evidence>
<dbReference type="InterPro" id="IPR050357">
    <property type="entry name" value="Arrestin_domain-protein"/>
</dbReference>
<dbReference type="Proteomes" id="UP000789901">
    <property type="component" value="Unassembled WGS sequence"/>
</dbReference>
<organism evidence="3 4">
    <name type="scientific">Gigaspora margarita</name>
    <dbReference type="NCBI Taxonomy" id="4874"/>
    <lineage>
        <taxon>Eukaryota</taxon>
        <taxon>Fungi</taxon>
        <taxon>Fungi incertae sedis</taxon>
        <taxon>Mucoromycota</taxon>
        <taxon>Glomeromycotina</taxon>
        <taxon>Glomeromycetes</taxon>
        <taxon>Diversisporales</taxon>
        <taxon>Gigasporaceae</taxon>
        <taxon>Gigaspora</taxon>
    </lineage>
</organism>
<dbReference type="SUPFAM" id="SSF81296">
    <property type="entry name" value="E set domains"/>
    <property type="match status" value="1"/>
</dbReference>
<feature type="domain" description="Arrestin-like N-terminal" evidence="2">
    <location>
        <begin position="33"/>
        <end position="146"/>
    </location>
</feature>
<evidence type="ECO:0000259" key="2">
    <source>
        <dbReference type="Pfam" id="PF00339"/>
    </source>
</evidence>
<gene>
    <name evidence="3" type="ORF">GMARGA_LOCUS6989</name>
</gene>